<protein>
    <submittedName>
        <fullName evidence="2">Universal stress protein UspA</fullName>
    </submittedName>
</protein>
<dbReference type="PRINTS" id="PR01438">
    <property type="entry name" value="UNVRSLSTRESS"/>
</dbReference>
<dbReference type="AlphaFoldDB" id="A0A2S0WMG1"/>
<dbReference type="InterPro" id="IPR014729">
    <property type="entry name" value="Rossmann-like_a/b/a_fold"/>
</dbReference>
<evidence type="ECO:0000256" key="1">
    <source>
        <dbReference type="ARBA" id="ARBA00008791"/>
    </source>
</evidence>
<evidence type="ECO:0000313" key="2">
    <source>
        <dbReference type="EMBL" id="AWB92497.1"/>
    </source>
</evidence>
<sequence length="128" mass="13792">MTIAVAYRPDEFGRAALDWAVAQSKTSGEKIVLINIGRTEPRLDTGFARGNHVQSLEEQLRSQGVEYEIRQSVGENVADAVLFEAEQCGASAVVMGIRRRSPVGKILMGSVAQQILLDASVPVVAVKP</sequence>
<dbReference type="CDD" id="cd00293">
    <property type="entry name" value="USP-like"/>
    <property type="match status" value="1"/>
</dbReference>
<dbReference type="EMBL" id="CP026952">
    <property type="protein sequence ID" value="AWB92497.1"/>
    <property type="molecule type" value="Genomic_DNA"/>
</dbReference>
<gene>
    <name evidence="2" type="ORF">C3E78_09970</name>
</gene>
<comment type="similarity">
    <text evidence="1">Belongs to the universal stress protein A family.</text>
</comment>
<accession>A0A5F2EUZ5</accession>
<dbReference type="InterPro" id="IPR006015">
    <property type="entry name" value="Universal_stress_UspA"/>
</dbReference>
<dbReference type="Proteomes" id="UP000244384">
    <property type="component" value="Chromosome"/>
</dbReference>
<evidence type="ECO:0000313" key="3">
    <source>
        <dbReference type="Proteomes" id="UP000244384"/>
    </source>
</evidence>
<organism evidence="2 3">
    <name type="scientific">Aeromicrobium chenweiae</name>
    <dbReference type="NCBI Taxonomy" id="2079793"/>
    <lineage>
        <taxon>Bacteria</taxon>
        <taxon>Bacillati</taxon>
        <taxon>Actinomycetota</taxon>
        <taxon>Actinomycetes</taxon>
        <taxon>Propionibacteriales</taxon>
        <taxon>Nocardioidaceae</taxon>
        <taxon>Aeromicrobium</taxon>
    </lineage>
</organism>
<dbReference type="KEGG" id="aez:C3E78_09970"/>
<dbReference type="RefSeq" id="WP_108578142.1">
    <property type="nucleotide sequence ID" value="NZ_CP026952.1"/>
</dbReference>
<dbReference type="Gene3D" id="3.40.50.620">
    <property type="entry name" value="HUPs"/>
    <property type="match status" value="1"/>
</dbReference>
<keyword evidence="3" id="KW-1185">Reference proteome</keyword>
<proteinExistence type="inferred from homology"/>
<name>A0A2S0WMG1_9ACTN</name>
<dbReference type="InterPro" id="IPR006016">
    <property type="entry name" value="UspA"/>
</dbReference>
<dbReference type="OrthoDB" id="5419113at2"/>
<reference evidence="3" key="1">
    <citation type="submission" date="2018-01" db="EMBL/GenBank/DDBJ databases">
        <authorList>
            <person name="Li J."/>
        </authorList>
    </citation>
    <scope>NUCLEOTIDE SEQUENCE [LARGE SCALE GENOMIC DNA]</scope>
    <source>
        <strain evidence="3">592</strain>
    </source>
</reference>
<dbReference type="SUPFAM" id="SSF52402">
    <property type="entry name" value="Adenine nucleotide alpha hydrolases-like"/>
    <property type="match status" value="1"/>
</dbReference>
<accession>A0A2S0WMG1</accession>
<dbReference type="Pfam" id="PF00582">
    <property type="entry name" value="Usp"/>
    <property type="match status" value="1"/>
</dbReference>